<feature type="compositionally biased region" description="Low complexity" evidence="1">
    <location>
        <begin position="42"/>
        <end position="55"/>
    </location>
</feature>
<evidence type="ECO:0000256" key="1">
    <source>
        <dbReference type="SAM" id="MobiDB-lite"/>
    </source>
</evidence>
<feature type="compositionally biased region" description="Basic and acidic residues" evidence="1">
    <location>
        <begin position="66"/>
        <end position="76"/>
    </location>
</feature>
<feature type="region of interest" description="Disordered" evidence="1">
    <location>
        <begin position="1"/>
        <end position="110"/>
    </location>
</feature>
<dbReference type="Proteomes" id="UP000322245">
    <property type="component" value="Unassembled WGS sequence"/>
</dbReference>
<reference evidence="2 3" key="1">
    <citation type="submission" date="2017-05" db="EMBL/GenBank/DDBJ databases">
        <title>The Genome Sequence of Tsuchiyaea wingfieldii DSM 27421.</title>
        <authorList>
            <person name="Cuomo C."/>
            <person name="Passer A."/>
            <person name="Billmyre B."/>
            <person name="Heitman J."/>
        </authorList>
    </citation>
    <scope>NUCLEOTIDE SEQUENCE [LARGE SCALE GENOMIC DNA]</scope>
    <source>
        <strain evidence="2 3">DSM 27421</strain>
    </source>
</reference>
<proteinExistence type="predicted"/>
<evidence type="ECO:0000313" key="3">
    <source>
        <dbReference type="Proteomes" id="UP000322245"/>
    </source>
</evidence>
<dbReference type="AlphaFoldDB" id="A0A5D3AMD0"/>
<name>A0A5D3AMD0_9TREE</name>
<feature type="compositionally biased region" description="Pro residues" evidence="1">
    <location>
        <begin position="101"/>
        <end position="110"/>
    </location>
</feature>
<evidence type="ECO:0000313" key="2">
    <source>
        <dbReference type="EMBL" id="TYJ51140.1"/>
    </source>
</evidence>
<keyword evidence="3" id="KW-1185">Reference proteome</keyword>
<organism evidence="2 3">
    <name type="scientific">Cryptococcus floricola</name>
    <dbReference type="NCBI Taxonomy" id="2591691"/>
    <lineage>
        <taxon>Eukaryota</taxon>
        <taxon>Fungi</taxon>
        <taxon>Dikarya</taxon>
        <taxon>Basidiomycota</taxon>
        <taxon>Agaricomycotina</taxon>
        <taxon>Tremellomycetes</taxon>
        <taxon>Tremellales</taxon>
        <taxon>Cryptococcaceae</taxon>
        <taxon>Cryptococcus</taxon>
    </lineage>
</organism>
<feature type="compositionally biased region" description="Polar residues" evidence="1">
    <location>
        <begin position="1"/>
        <end position="12"/>
    </location>
</feature>
<protein>
    <submittedName>
        <fullName evidence="2">Uncharacterized protein</fullName>
    </submittedName>
</protein>
<comment type="caution">
    <text evidence="2">The sequence shown here is derived from an EMBL/GenBank/DDBJ whole genome shotgun (WGS) entry which is preliminary data.</text>
</comment>
<feature type="compositionally biased region" description="Low complexity" evidence="1">
    <location>
        <begin position="24"/>
        <end position="34"/>
    </location>
</feature>
<gene>
    <name evidence="2" type="ORF">B9479_008305</name>
</gene>
<sequence>MQPSQDPHQSLASVAPPPSLAKRTTGAAGTSAASRNPSLHNTRAAAKAGRALTATESETPAARSPLGDKGKEREDANADPTAQATPVPPTSDSTVQVAPVSPTPTQPPQAPTNMLGLVSISHQSPKIHYFPYTLWTYQLLIKSLVCMRYVSSMG</sequence>
<accession>A0A5D3AMD0</accession>
<dbReference type="EMBL" id="NIDF01000401">
    <property type="protein sequence ID" value="TYJ51140.1"/>
    <property type="molecule type" value="Genomic_DNA"/>
</dbReference>